<comment type="caution">
    <text evidence="1">The sequence shown here is derived from an EMBL/GenBank/DDBJ whole genome shotgun (WGS) entry which is preliminary data.</text>
</comment>
<accession>A0A367RZV5</accession>
<dbReference type="AlphaFoldDB" id="A0A367RZV5"/>
<dbReference type="Proteomes" id="UP000252085">
    <property type="component" value="Unassembled WGS sequence"/>
</dbReference>
<sequence>MTIDPNQPVTLKKHAQYQGNFYHPREYKPGELPTALLTEEYVTQGSPDIPTFSPFAGSFEETIIKIGAETPNNEQVNYGTSTVVVPTPERIHINDATIEAIAALEGVSIVVAKKVAEERVKSPFTSLEDLKLRVPLGKNLKWETYSDKLLFDQTLFGQAITDELPTGSVIQPS</sequence>
<gene>
    <name evidence="1" type="ORF">A6769_38140</name>
</gene>
<dbReference type="Gene3D" id="1.10.150.320">
    <property type="entry name" value="Photosystem II 12 kDa extrinsic protein"/>
    <property type="match status" value="1"/>
</dbReference>
<dbReference type="Pfam" id="PF12836">
    <property type="entry name" value="HHH_3"/>
    <property type="match status" value="1"/>
</dbReference>
<protein>
    <submittedName>
        <fullName evidence="1">Uncharacterized protein</fullName>
    </submittedName>
</protein>
<name>A0A367RZV5_NOSPU</name>
<proteinExistence type="predicted"/>
<evidence type="ECO:0000313" key="1">
    <source>
        <dbReference type="EMBL" id="RCJ42088.1"/>
    </source>
</evidence>
<dbReference type="EMBL" id="LXQE01000020">
    <property type="protein sequence ID" value="RCJ42088.1"/>
    <property type="molecule type" value="Genomic_DNA"/>
</dbReference>
<organism evidence="1 2">
    <name type="scientific">Nostoc punctiforme NIES-2108</name>
    <dbReference type="NCBI Taxonomy" id="1356359"/>
    <lineage>
        <taxon>Bacteria</taxon>
        <taxon>Bacillati</taxon>
        <taxon>Cyanobacteriota</taxon>
        <taxon>Cyanophyceae</taxon>
        <taxon>Nostocales</taxon>
        <taxon>Nostocaceae</taxon>
        <taxon>Nostoc</taxon>
    </lineage>
</organism>
<dbReference type="SUPFAM" id="SSF81585">
    <property type="entry name" value="PsbU/PolX domain-like"/>
    <property type="match status" value="1"/>
</dbReference>
<evidence type="ECO:0000313" key="2">
    <source>
        <dbReference type="Proteomes" id="UP000252085"/>
    </source>
</evidence>
<reference evidence="2" key="1">
    <citation type="submission" date="2016-04" db="EMBL/GenBank/DDBJ databases">
        <authorList>
            <person name="Tabuchi Yagui T.R."/>
        </authorList>
    </citation>
    <scope>NUCLEOTIDE SEQUENCE [LARGE SCALE GENOMIC DNA]</scope>
</reference>